<gene>
    <name evidence="2" type="ORF">V1479_22875</name>
</gene>
<comment type="caution">
    <text evidence="2">The sequence shown here is derived from an EMBL/GenBank/DDBJ whole genome shotgun (WGS) entry which is preliminary data.</text>
</comment>
<dbReference type="PANTHER" id="PTHR36503">
    <property type="entry name" value="BLR2520 PROTEIN"/>
    <property type="match status" value="1"/>
</dbReference>
<organism evidence="2 3">
    <name type="scientific">Neoaquamicrobium sediminum</name>
    <dbReference type="NCBI Taxonomy" id="1849104"/>
    <lineage>
        <taxon>Bacteria</taxon>
        <taxon>Pseudomonadati</taxon>
        <taxon>Pseudomonadota</taxon>
        <taxon>Alphaproteobacteria</taxon>
        <taxon>Hyphomicrobiales</taxon>
        <taxon>Phyllobacteriaceae</taxon>
        <taxon>Neoaquamicrobium</taxon>
    </lineage>
</organism>
<dbReference type="PANTHER" id="PTHR36503:SF1">
    <property type="entry name" value="BLR2520 PROTEIN"/>
    <property type="match status" value="1"/>
</dbReference>
<dbReference type="Proteomes" id="UP001559025">
    <property type="component" value="Unassembled WGS sequence"/>
</dbReference>
<keyword evidence="3" id="KW-1185">Reference proteome</keyword>
<accession>A0ABV3X195</accession>
<evidence type="ECO:0000313" key="2">
    <source>
        <dbReference type="EMBL" id="MEX4010168.1"/>
    </source>
</evidence>
<dbReference type="InterPro" id="IPR029068">
    <property type="entry name" value="Glyas_Bleomycin-R_OHBP_Dase"/>
</dbReference>
<name>A0ABV3X195_9HYPH</name>
<dbReference type="SUPFAM" id="SSF54593">
    <property type="entry name" value="Glyoxalase/Bleomycin resistance protein/Dihydroxybiphenyl dioxygenase"/>
    <property type="match status" value="1"/>
</dbReference>
<evidence type="ECO:0000259" key="1">
    <source>
        <dbReference type="PROSITE" id="PS51819"/>
    </source>
</evidence>
<evidence type="ECO:0000313" key="3">
    <source>
        <dbReference type="Proteomes" id="UP001559025"/>
    </source>
</evidence>
<dbReference type="Gene3D" id="3.10.180.10">
    <property type="entry name" value="2,3-Dihydroxybiphenyl 1,2-Dioxygenase, domain 1"/>
    <property type="match status" value="1"/>
</dbReference>
<sequence>MEPRISIVTLGVTDLNRAVAFYEAMGLERHEKFTEGVAFFQMGGVILALWPREELARDAGLPYRSAPGVAVQEGKATPFQPPEQPFAGIALAYNTRTPEDVLDVLTRAEKAGGRVLKQAGRAFWGGVQGYFEDTEGNLWEVAFNPDFSIDEEGRISLPE</sequence>
<dbReference type="RefSeq" id="WP_368804899.1">
    <property type="nucleotide sequence ID" value="NZ_JAZHFV010000010.1"/>
</dbReference>
<dbReference type="InterPro" id="IPR004360">
    <property type="entry name" value="Glyas_Fos-R_dOase_dom"/>
</dbReference>
<proteinExistence type="predicted"/>
<dbReference type="PROSITE" id="PS51819">
    <property type="entry name" value="VOC"/>
    <property type="match status" value="1"/>
</dbReference>
<reference evidence="2 3" key="1">
    <citation type="submission" date="2024-01" db="EMBL/GenBank/DDBJ databases">
        <title>New evidence supports the origin of RcGTA from prophage.</title>
        <authorList>
            <person name="Xu Y."/>
            <person name="Liu B."/>
            <person name="Chen F."/>
        </authorList>
    </citation>
    <scope>NUCLEOTIDE SEQUENCE [LARGE SCALE GENOMIC DNA]</scope>
    <source>
        <strain evidence="2 3">CBW1107-2</strain>
    </source>
</reference>
<dbReference type="InterPro" id="IPR037523">
    <property type="entry name" value="VOC_core"/>
</dbReference>
<protein>
    <submittedName>
        <fullName evidence="2">VOC family protein</fullName>
    </submittedName>
</protein>
<dbReference type="Pfam" id="PF00903">
    <property type="entry name" value="Glyoxalase"/>
    <property type="match status" value="1"/>
</dbReference>
<feature type="domain" description="VOC" evidence="1">
    <location>
        <begin position="4"/>
        <end position="144"/>
    </location>
</feature>
<dbReference type="EMBL" id="JAZHFV010000010">
    <property type="protein sequence ID" value="MEX4010168.1"/>
    <property type="molecule type" value="Genomic_DNA"/>
</dbReference>